<dbReference type="AlphaFoldDB" id="A0A8S9ZLU6"/>
<accession>A0A8S9ZLU6</accession>
<comment type="caution">
    <text evidence="4">The sequence shown here is derived from an EMBL/GenBank/DDBJ whole genome shotgun (WGS) entry which is preliminary data.</text>
</comment>
<proteinExistence type="predicted"/>
<evidence type="ECO:0000256" key="1">
    <source>
        <dbReference type="SAM" id="Coils"/>
    </source>
</evidence>
<evidence type="ECO:0000256" key="2">
    <source>
        <dbReference type="SAM" id="MobiDB-lite"/>
    </source>
</evidence>
<protein>
    <recommendedName>
        <fullName evidence="6">Transmembrane protein</fullName>
    </recommendedName>
</protein>
<feature type="transmembrane region" description="Helical" evidence="3">
    <location>
        <begin position="291"/>
        <end position="314"/>
    </location>
</feature>
<feature type="transmembrane region" description="Helical" evidence="3">
    <location>
        <begin position="38"/>
        <end position="54"/>
    </location>
</feature>
<gene>
    <name evidence="4" type="ORF">Mgra_00006391</name>
</gene>
<feature type="transmembrane region" description="Helical" evidence="3">
    <location>
        <begin position="6"/>
        <end position="26"/>
    </location>
</feature>
<keyword evidence="3" id="KW-1133">Transmembrane helix</keyword>
<sequence>MSTQDNYYFNLISFYYFIPSFIFSSLNINNFNSFIKKFLIFSFLFLLISSQILIECSAIPTTTTTNIIKTIILPVGSIFIFKDPLVNELDFKQQLPLWIKIDLQNGTKRLFGIPQIKDIGKYQLMLKDGRQSLLIEVTEQQPSPCPHGSAPIWLEVLDPREYQRISIEEQLKLAESFLSNIHKSDASFIRLENFRIFPYIYLDKFRTVNAQILSAPVITNTSLLTLILNISCGELTEQASEVISIVADQGLVFRIIEGSLIKSKEEIEQIKTNNNNIIEEKNKENNQINSFLIIGIILFIILILFIGILIFRWFRIKQQEKRRKQFLDLNKNGTRPSTLNNNDKNNNNKNNISSIISPDSSMKTLTTPMLEGNENEEIKETKIINGNK</sequence>
<feature type="region of interest" description="Disordered" evidence="2">
    <location>
        <begin position="327"/>
        <end position="363"/>
    </location>
</feature>
<organism evidence="4 5">
    <name type="scientific">Meloidogyne graminicola</name>
    <dbReference type="NCBI Taxonomy" id="189291"/>
    <lineage>
        <taxon>Eukaryota</taxon>
        <taxon>Metazoa</taxon>
        <taxon>Ecdysozoa</taxon>
        <taxon>Nematoda</taxon>
        <taxon>Chromadorea</taxon>
        <taxon>Rhabditida</taxon>
        <taxon>Tylenchina</taxon>
        <taxon>Tylenchomorpha</taxon>
        <taxon>Tylenchoidea</taxon>
        <taxon>Meloidogynidae</taxon>
        <taxon>Meloidogyninae</taxon>
        <taxon>Meloidogyne</taxon>
    </lineage>
</organism>
<evidence type="ECO:0008006" key="6">
    <source>
        <dbReference type="Google" id="ProtNLM"/>
    </source>
</evidence>
<keyword evidence="3" id="KW-0812">Transmembrane</keyword>
<keyword evidence="3" id="KW-0472">Membrane</keyword>
<evidence type="ECO:0000313" key="4">
    <source>
        <dbReference type="EMBL" id="KAF7634212.1"/>
    </source>
</evidence>
<reference evidence="4" key="1">
    <citation type="journal article" date="2020" name="Ecol. Evol.">
        <title>Genome structure and content of the rice root-knot nematode (Meloidogyne graminicola).</title>
        <authorList>
            <person name="Phan N.T."/>
            <person name="Danchin E.G.J."/>
            <person name="Klopp C."/>
            <person name="Perfus-Barbeoch L."/>
            <person name="Kozlowski D.K."/>
            <person name="Koutsovoulos G.D."/>
            <person name="Lopez-Roques C."/>
            <person name="Bouchez O."/>
            <person name="Zahm M."/>
            <person name="Besnard G."/>
            <person name="Bellafiore S."/>
        </authorList>
    </citation>
    <scope>NUCLEOTIDE SEQUENCE</scope>
    <source>
        <strain evidence="4">VN-18</strain>
    </source>
</reference>
<dbReference type="EMBL" id="JABEBT010000062">
    <property type="protein sequence ID" value="KAF7634212.1"/>
    <property type="molecule type" value="Genomic_DNA"/>
</dbReference>
<evidence type="ECO:0000313" key="5">
    <source>
        <dbReference type="Proteomes" id="UP000605970"/>
    </source>
</evidence>
<keyword evidence="1" id="KW-0175">Coiled coil</keyword>
<evidence type="ECO:0000256" key="3">
    <source>
        <dbReference type="SAM" id="Phobius"/>
    </source>
</evidence>
<dbReference type="Proteomes" id="UP000605970">
    <property type="component" value="Unassembled WGS sequence"/>
</dbReference>
<feature type="compositionally biased region" description="Low complexity" evidence="2">
    <location>
        <begin position="340"/>
        <end position="361"/>
    </location>
</feature>
<dbReference type="OrthoDB" id="5895813at2759"/>
<keyword evidence="5" id="KW-1185">Reference proteome</keyword>
<feature type="coiled-coil region" evidence="1">
    <location>
        <begin position="260"/>
        <end position="287"/>
    </location>
</feature>
<name>A0A8S9ZLU6_9BILA</name>